<feature type="region of interest" description="Disordered" evidence="1">
    <location>
        <begin position="28"/>
        <end position="84"/>
    </location>
</feature>
<dbReference type="Gene3D" id="3.60.10.10">
    <property type="entry name" value="Endonuclease/exonuclease/phosphatase"/>
    <property type="match status" value="1"/>
</dbReference>
<feature type="region of interest" description="Disordered" evidence="1">
    <location>
        <begin position="100"/>
        <end position="158"/>
    </location>
</feature>
<feature type="compositionally biased region" description="Polar residues" evidence="1">
    <location>
        <begin position="101"/>
        <end position="113"/>
    </location>
</feature>
<sequence>MAIPTQNTYINLDMQESPPPLEELAIQKGSKQDSRLQPSLQQQQEQGDPIRKVTKNNDNNIVGKEVSKGHAVTGIDSMLPPPKPLETVIDVDEAAPDVIGTGTSIKDQSLSKDQQGKLLPDDYGELNFEDEEDPDDQSMDESEEDADDTMKKTGPVFGSNLQEKCSDVQRMTEEQGLSLRGRKQTRHIPHQTITNMSENSSRRMTRSINTKGALERLQTLKKTHNLSIIAILEPFADQSHIATVKLQLQMDQAVSNPNGKFWFFWSTDVTGKVLEKHDQHITVTFQHTALPDKFMMSFVYAKCKEYMRRSLWDKLLIYANMDLPWCTIGDFNVITSIEEKLSGIPYNMNKSLEFIGVIEACGLIDLGYTGLPYTWCNQMDAEARVWKRLDRSMVNDKWLENLPQTTIENLSSVGSDHSPLLMEMIQTNQSHTKYFKFLHCWVENGNFMSIVQQCWDQVTTRDPMWKLHMKMKRLTSILSKWSKQEYGDIFTKVREFEESIRKSEEEFMTNNTEALRQKLHQMNATYIRYLKLEEAILQQKTQLQWFQEGDANTKYFHTFML</sequence>
<dbReference type="SUPFAM" id="SSF56219">
    <property type="entry name" value="DNase I-like"/>
    <property type="match status" value="1"/>
</dbReference>
<feature type="compositionally biased region" description="Acidic residues" evidence="1">
    <location>
        <begin position="122"/>
        <end position="147"/>
    </location>
</feature>
<dbReference type="AlphaFoldDB" id="A0A9J5VYC4"/>
<name>A0A9J5VYC4_SOLCO</name>
<gene>
    <name evidence="2" type="ORF">H5410_065010</name>
</gene>
<dbReference type="InterPro" id="IPR036691">
    <property type="entry name" value="Endo/exonu/phosph_ase_sf"/>
</dbReference>
<keyword evidence="3" id="KW-1185">Reference proteome</keyword>
<dbReference type="PANTHER" id="PTHR33710">
    <property type="entry name" value="BNAC02G09200D PROTEIN"/>
    <property type="match status" value="1"/>
</dbReference>
<dbReference type="OrthoDB" id="1303119at2759"/>
<dbReference type="EMBL" id="JACXVP010000307">
    <property type="protein sequence ID" value="KAG5567974.1"/>
    <property type="molecule type" value="Genomic_DNA"/>
</dbReference>
<organism evidence="2 3">
    <name type="scientific">Solanum commersonii</name>
    <name type="common">Commerson's wild potato</name>
    <name type="synonym">Commerson's nightshade</name>
    <dbReference type="NCBI Taxonomy" id="4109"/>
    <lineage>
        <taxon>Eukaryota</taxon>
        <taxon>Viridiplantae</taxon>
        <taxon>Streptophyta</taxon>
        <taxon>Embryophyta</taxon>
        <taxon>Tracheophyta</taxon>
        <taxon>Spermatophyta</taxon>
        <taxon>Magnoliopsida</taxon>
        <taxon>eudicotyledons</taxon>
        <taxon>Gunneridae</taxon>
        <taxon>Pentapetalae</taxon>
        <taxon>asterids</taxon>
        <taxon>lamiids</taxon>
        <taxon>Solanales</taxon>
        <taxon>Solanaceae</taxon>
        <taxon>Solanoideae</taxon>
        <taxon>Solaneae</taxon>
        <taxon>Solanum</taxon>
    </lineage>
</organism>
<comment type="caution">
    <text evidence="2">The sequence shown here is derived from an EMBL/GenBank/DDBJ whole genome shotgun (WGS) entry which is preliminary data.</text>
</comment>
<accession>A0A9J5VYC4</accession>
<proteinExistence type="predicted"/>
<evidence type="ECO:0000256" key="1">
    <source>
        <dbReference type="SAM" id="MobiDB-lite"/>
    </source>
</evidence>
<evidence type="ECO:0000313" key="3">
    <source>
        <dbReference type="Proteomes" id="UP000824120"/>
    </source>
</evidence>
<feature type="compositionally biased region" description="Low complexity" evidence="1">
    <location>
        <begin position="35"/>
        <end position="47"/>
    </location>
</feature>
<reference evidence="2" key="1">
    <citation type="submission" date="2020-09" db="EMBL/GenBank/DDBJ databases">
        <title>De no assembly of potato wild relative species, Solanum commersonii.</title>
        <authorList>
            <person name="Cho K."/>
        </authorList>
    </citation>
    <scope>NUCLEOTIDE SEQUENCE</scope>
    <source>
        <strain evidence="2">LZ3.2</strain>
        <tissue evidence="2">Leaf</tissue>
    </source>
</reference>
<evidence type="ECO:0000313" key="2">
    <source>
        <dbReference type="EMBL" id="KAG5567974.1"/>
    </source>
</evidence>
<dbReference type="Proteomes" id="UP000824120">
    <property type="component" value="Unassembled WGS sequence"/>
</dbReference>
<protein>
    <submittedName>
        <fullName evidence="2">Uncharacterized protein</fullName>
    </submittedName>
</protein>
<dbReference type="PANTHER" id="PTHR33710:SF54">
    <property type="entry name" value="NON-LTR RETROELEMENT REVERSE TRANSCRIPTASE"/>
    <property type="match status" value="1"/>
</dbReference>